<evidence type="ECO:0000259" key="7">
    <source>
        <dbReference type="Pfam" id="PF01555"/>
    </source>
</evidence>
<evidence type="ECO:0000256" key="4">
    <source>
        <dbReference type="ARBA" id="ARBA00022679"/>
    </source>
</evidence>
<dbReference type="Gene3D" id="3.40.50.150">
    <property type="entry name" value="Vaccinia Virus protein VP39"/>
    <property type="match status" value="1"/>
</dbReference>
<protein>
    <recommendedName>
        <fullName evidence="2">site-specific DNA-methyltransferase (adenine-specific)</fullName>
        <ecNumber evidence="2">2.1.1.72</ecNumber>
    </recommendedName>
</protein>
<evidence type="ECO:0000256" key="3">
    <source>
        <dbReference type="ARBA" id="ARBA00022603"/>
    </source>
</evidence>
<dbReference type="GO" id="GO:0009007">
    <property type="term" value="F:site-specific DNA-methyltransferase (adenine-specific) activity"/>
    <property type="evidence" value="ECO:0007669"/>
    <property type="project" value="UniProtKB-EC"/>
</dbReference>
<organism evidence="8 9">
    <name type="scientific">Mucilaginibacter corticis</name>
    <dbReference type="NCBI Taxonomy" id="2597670"/>
    <lineage>
        <taxon>Bacteria</taxon>
        <taxon>Pseudomonadati</taxon>
        <taxon>Bacteroidota</taxon>
        <taxon>Sphingobacteriia</taxon>
        <taxon>Sphingobacteriales</taxon>
        <taxon>Sphingobacteriaceae</taxon>
        <taxon>Mucilaginibacter</taxon>
    </lineage>
</organism>
<comment type="similarity">
    <text evidence="1">Belongs to the N(4)/N(6)-methyltransferase family.</text>
</comment>
<accession>A0A556MXR7</accession>
<dbReference type="RefSeq" id="WP_144248123.1">
    <property type="nucleotide sequence ID" value="NZ_VLPK01000001.1"/>
</dbReference>
<sequence length="619" mass="71205">MDGESLNIQQTKLNELKQHFPELFSEEKLDWEKLKAAFGEDINFNNERYVLNWAGKADAFKCLQIPTTATLKPVSEESINFDTTQNVFIEGENLEVLKVLQKSYYGKVKCIIIDPPYNTGSDSFIYPDSFKENKKEYEKRVGDKDEEGYLTKQGLFRKNSKDSGHFHSNWLSMMYPRLFLAKNLLKEDGVIFVHIDDNEVHNLRLLMNEIFGEENFESMTTWRRRHNQPNDKSKMIAKVAEYILVYSKNSNKLKENGTYYGLPLTEDRKADYVNPDNDKNGAWSSNPWKAAVGRGGSQYKLVTPTGVEHDAIWYGNEDTFNDYLKHGRVHWTDGGNGFPRIKIYLKEAIKNGQSAVNFLGHERFGSNQEASAELESLFNKEGLFDNPKPIRLLKSLLSISTSENDIVLDFFAGSGSTAQAVLEQNKEDKLNRKFILVQLPELIDEKSIAFQIGCRTIADLSKERIKNSILKIKKQKEEDPDLFDNNTLDLGLKILKLDASNFKVWQTDDINEENLVIQLDAFTNPTHEDSKEQNMLFELMLKSGYQLTDKTEVKNKYYSINDNELVIVLEEISKTLIDEILTTKPQKVLMLDNLFKGDDQLKTNTVLQMRYAGIEFKTI</sequence>
<evidence type="ECO:0000256" key="1">
    <source>
        <dbReference type="ARBA" id="ARBA00006594"/>
    </source>
</evidence>
<dbReference type="GO" id="GO:0008170">
    <property type="term" value="F:N-methyltransferase activity"/>
    <property type="evidence" value="ECO:0007669"/>
    <property type="project" value="InterPro"/>
</dbReference>
<keyword evidence="3 8" id="KW-0489">Methyltransferase</keyword>
<keyword evidence="5" id="KW-0949">S-adenosyl-L-methionine</keyword>
<keyword evidence="9" id="KW-1185">Reference proteome</keyword>
<dbReference type="PIRSF" id="PIRSF015855">
    <property type="entry name" value="TypeIII_Mtase_mKpnI"/>
    <property type="match status" value="1"/>
</dbReference>
<evidence type="ECO:0000256" key="6">
    <source>
        <dbReference type="ARBA" id="ARBA00047942"/>
    </source>
</evidence>
<dbReference type="InterPro" id="IPR002052">
    <property type="entry name" value="DNA_methylase_N6_adenine_CS"/>
</dbReference>
<comment type="caution">
    <text evidence="8">The sequence shown here is derived from an EMBL/GenBank/DDBJ whole genome shotgun (WGS) entry which is preliminary data.</text>
</comment>
<dbReference type="Pfam" id="PF01555">
    <property type="entry name" value="N6_N4_Mtase"/>
    <property type="match status" value="1"/>
</dbReference>
<dbReference type="AlphaFoldDB" id="A0A556MXR7"/>
<evidence type="ECO:0000256" key="2">
    <source>
        <dbReference type="ARBA" id="ARBA00011900"/>
    </source>
</evidence>
<dbReference type="GO" id="GO:0032259">
    <property type="term" value="P:methylation"/>
    <property type="evidence" value="ECO:0007669"/>
    <property type="project" value="UniProtKB-KW"/>
</dbReference>
<dbReference type="OrthoDB" id="9800801at2"/>
<dbReference type="InterPro" id="IPR029063">
    <property type="entry name" value="SAM-dependent_MTases_sf"/>
</dbReference>
<dbReference type="Proteomes" id="UP000318733">
    <property type="component" value="Unassembled WGS sequence"/>
</dbReference>
<keyword evidence="4 8" id="KW-0808">Transferase</keyword>
<gene>
    <name evidence="8" type="ORF">FO440_10415</name>
</gene>
<feature type="domain" description="DNA methylase N-4/N-6" evidence="7">
    <location>
        <begin position="108"/>
        <end position="434"/>
    </location>
</feature>
<evidence type="ECO:0000313" key="8">
    <source>
        <dbReference type="EMBL" id="TSJ44687.1"/>
    </source>
</evidence>
<dbReference type="InterPro" id="IPR002941">
    <property type="entry name" value="DNA_methylase_N4/N6"/>
</dbReference>
<evidence type="ECO:0000256" key="5">
    <source>
        <dbReference type="ARBA" id="ARBA00022691"/>
    </source>
</evidence>
<dbReference type="PRINTS" id="PR00506">
    <property type="entry name" value="D21N6MTFRASE"/>
</dbReference>
<proteinExistence type="inferred from homology"/>
<reference evidence="8 9" key="1">
    <citation type="submission" date="2019-07" db="EMBL/GenBank/DDBJ databases">
        <authorList>
            <person name="Huq M.A."/>
        </authorList>
    </citation>
    <scope>NUCLEOTIDE SEQUENCE [LARGE SCALE GENOMIC DNA]</scope>
    <source>
        <strain evidence="8 9">MAH-19</strain>
    </source>
</reference>
<dbReference type="EC" id="2.1.1.72" evidence="2"/>
<evidence type="ECO:0000313" key="9">
    <source>
        <dbReference type="Proteomes" id="UP000318733"/>
    </source>
</evidence>
<dbReference type="PROSITE" id="PS00092">
    <property type="entry name" value="N6_MTASE"/>
    <property type="match status" value="1"/>
</dbReference>
<dbReference type="InterPro" id="IPR002295">
    <property type="entry name" value="N4/N6-MTase_EcoPI_Mod-like"/>
</dbReference>
<dbReference type="SUPFAM" id="SSF53335">
    <property type="entry name" value="S-adenosyl-L-methionine-dependent methyltransferases"/>
    <property type="match status" value="1"/>
</dbReference>
<name>A0A556MXR7_9SPHI</name>
<comment type="catalytic activity">
    <reaction evidence="6">
        <text>a 2'-deoxyadenosine in DNA + S-adenosyl-L-methionine = an N(6)-methyl-2'-deoxyadenosine in DNA + S-adenosyl-L-homocysteine + H(+)</text>
        <dbReference type="Rhea" id="RHEA:15197"/>
        <dbReference type="Rhea" id="RHEA-COMP:12418"/>
        <dbReference type="Rhea" id="RHEA-COMP:12419"/>
        <dbReference type="ChEBI" id="CHEBI:15378"/>
        <dbReference type="ChEBI" id="CHEBI:57856"/>
        <dbReference type="ChEBI" id="CHEBI:59789"/>
        <dbReference type="ChEBI" id="CHEBI:90615"/>
        <dbReference type="ChEBI" id="CHEBI:90616"/>
        <dbReference type="EC" id="2.1.1.72"/>
    </reaction>
</comment>
<dbReference type="GO" id="GO:0003677">
    <property type="term" value="F:DNA binding"/>
    <property type="evidence" value="ECO:0007669"/>
    <property type="project" value="InterPro"/>
</dbReference>
<dbReference type="EMBL" id="VLPK01000001">
    <property type="protein sequence ID" value="TSJ44687.1"/>
    <property type="molecule type" value="Genomic_DNA"/>
</dbReference>